<sequence>MSDRAAKWRQNFQKARASAAQVQAELQKLDLLTPSDRGERSKVIAGIRGKAYQVKIELEQLSRELTSLSSNSTENEVTRKSITQFKDELEQAFAEYRDLQKRLQSPSTAPAAGAAAGAGAASAEGPRGDRGAEMQPVSQRQMLERQQQQMRDMEEPLSALEGSVNNLQQVSSMIRSEITLQNRLLDTANQTADRTASRLTRARSMMTRLQTMDRNRWLGCSIVVLFGLLVVLFCYMVL</sequence>
<dbReference type="Proteomes" id="UP001178507">
    <property type="component" value="Unassembled WGS sequence"/>
</dbReference>
<dbReference type="EMBL" id="CAUJNA010000103">
    <property type="protein sequence ID" value="CAJ1371887.1"/>
    <property type="molecule type" value="Genomic_DNA"/>
</dbReference>
<evidence type="ECO:0000256" key="2">
    <source>
        <dbReference type="SAM" id="Phobius"/>
    </source>
</evidence>
<feature type="compositionally biased region" description="Low complexity" evidence="1">
    <location>
        <begin position="139"/>
        <end position="150"/>
    </location>
</feature>
<dbReference type="GO" id="GO:0016020">
    <property type="term" value="C:membrane"/>
    <property type="evidence" value="ECO:0007669"/>
    <property type="project" value="InterPro"/>
</dbReference>
<reference evidence="4" key="1">
    <citation type="submission" date="2023-08" db="EMBL/GenBank/DDBJ databases">
        <authorList>
            <person name="Chen Y."/>
            <person name="Shah S."/>
            <person name="Dougan E. K."/>
            <person name="Thang M."/>
            <person name="Chan C."/>
        </authorList>
    </citation>
    <scope>NUCLEOTIDE SEQUENCE</scope>
</reference>
<dbReference type="Gene3D" id="1.20.5.110">
    <property type="match status" value="1"/>
</dbReference>
<feature type="region of interest" description="Disordered" evidence="1">
    <location>
        <begin position="102"/>
        <end position="153"/>
    </location>
</feature>
<keyword evidence="2" id="KW-0812">Transmembrane</keyword>
<dbReference type="GO" id="GO:0016192">
    <property type="term" value="P:vesicle-mediated transport"/>
    <property type="evidence" value="ECO:0007669"/>
    <property type="project" value="InterPro"/>
</dbReference>
<name>A0AA36HNS5_9DINO</name>
<organism evidence="4 5">
    <name type="scientific">Effrenium voratum</name>
    <dbReference type="NCBI Taxonomy" id="2562239"/>
    <lineage>
        <taxon>Eukaryota</taxon>
        <taxon>Sar</taxon>
        <taxon>Alveolata</taxon>
        <taxon>Dinophyceae</taxon>
        <taxon>Suessiales</taxon>
        <taxon>Symbiodiniaceae</taxon>
        <taxon>Effrenium</taxon>
    </lineage>
</organism>
<proteinExistence type="predicted"/>
<feature type="domain" description="T-SNARE coiled-coil homology" evidence="3">
    <location>
        <begin position="147"/>
        <end position="209"/>
    </location>
</feature>
<evidence type="ECO:0000259" key="3">
    <source>
        <dbReference type="PROSITE" id="PS50192"/>
    </source>
</evidence>
<protein>
    <recommendedName>
        <fullName evidence="3">t-SNARE coiled-coil homology domain-containing protein</fullName>
    </recommendedName>
</protein>
<dbReference type="SMART" id="SM00397">
    <property type="entry name" value="t_SNARE"/>
    <property type="match status" value="1"/>
</dbReference>
<evidence type="ECO:0000313" key="5">
    <source>
        <dbReference type="Proteomes" id="UP001178507"/>
    </source>
</evidence>
<evidence type="ECO:0000313" key="4">
    <source>
        <dbReference type="EMBL" id="CAJ1371887.1"/>
    </source>
</evidence>
<feature type="transmembrane region" description="Helical" evidence="2">
    <location>
        <begin position="217"/>
        <end position="237"/>
    </location>
</feature>
<evidence type="ECO:0000256" key="1">
    <source>
        <dbReference type="SAM" id="MobiDB-lite"/>
    </source>
</evidence>
<gene>
    <name evidence="4" type="ORF">EVOR1521_LOCUS2094</name>
</gene>
<keyword evidence="5" id="KW-1185">Reference proteome</keyword>
<dbReference type="SUPFAM" id="SSF47661">
    <property type="entry name" value="t-snare proteins"/>
    <property type="match status" value="1"/>
</dbReference>
<keyword evidence="2" id="KW-1133">Transmembrane helix</keyword>
<dbReference type="InterPro" id="IPR000727">
    <property type="entry name" value="T_SNARE_dom"/>
</dbReference>
<accession>A0AA36HNS5</accession>
<dbReference type="SUPFAM" id="SSF58038">
    <property type="entry name" value="SNARE fusion complex"/>
    <property type="match status" value="1"/>
</dbReference>
<dbReference type="InterPro" id="IPR010989">
    <property type="entry name" value="SNARE"/>
</dbReference>
<keyword evidence="2" id="KW-0472">Membrane</keyword>
<feature type="compositionally biased region" description="Low complexity" evidence="1">
    <location>
        <begin position="105"/>
        <end position="125"/>
    </location>
</feature>
<comment type="caution">
    <text evidence="4">The sequence shown here is derived from an EMBL/GenBank/DDBJ whole genome shotgun (WGS) entry which is preliminary data.</text>
</comment>
<dbReference type="PROSITE" id="PS50192">
    <property type="entry name" value="T_SNARE"/>
    <property type="match status" value="1"/>
</dbReference>
<dbReference type="AlphaFoldDB" id="A0AA36HNS5"/>